<evidence type="ECO:0000259" key="8">
    <source>
        <dbReference type="Pfam" id="PF00155"/>
    </source>
</evidence>
<dbReference type="KEGG" id="psin:CAK95_05570"/>
<dbReference type="AlphaFoldDB" id="A0A1W6ZMY7"/>
<evidence type="ECO:0000313" key="10">
    <source>
        <dbReference type="Proteomes" id="UP000194137"/>
    </source>
</evidence>
<keyword evidence="5 9" id="KW-0808">Transferase</keyword>
<dbReference type="NCBIfam" id="NF004770">
    <property type="entry name" value="PRK06108.1"/>
    <property type="match status" value="1"/>
</dbReference>
<dbReference type="InterPro" id="IPR050596">
    <property type="entry name" value="AspAT/PAT-like"/>
</dbReference>
<gene>
    <name evidence="9" type="ORF">CAK95_05570</name>
</gene>
<evidence type="ECO:0000256" key="2">
    <source>
        <dbReference type="ARBA" id="ARBA00007441"/>
    </source>
</evidence>
<evidence type="ECO:0000256" key="6">
    <source>
        <dbReference type="ARBA" id="ARBA00022898"/>
    </source>
</evidence>
<evidence type="ECO:0000256" key="1">
    <source>
        <dbReference type="ARBA" id="ARBA00001933"/>
    </source>
</evidence>
<dbReference type="PANTHER" id="PTHR46383:SF1">
    <property type="entry name" value="ASPARTATE AMINOTRANSFERASE"/>
    <property type="match status" value="1"/>
</dbReference>
<comment type="catalytic activity">
    <reaction evidence="7">
        <text>L-aspartate + 2-oxoglutarate = oxaloacetate + L-glutamate</text>
        <dbReference type="Rhea" id="RHEA:21824"/>
        <dbReference type="ChEBI" id="CHEBI:16452"/>
        <dbReference type="ChEBI" id="CHEBI:16810"/>
        <dbReference type="ChEBI" id="CHEBI:29985"/>
        <dbReference type="ChEBI" id="CHEBI:29991"/>
        <dbReference type="EC" id="2.6.1.1"/>
    </reaction>
</comment>
<dbReference type="EC" id="2.6.1.1" evidence="3"/>
<dbReference type="PANTHER" id="PTHR46383">
    <property type="entry name" value="ASPARTATE AMINOTRANSFERASE"/>
    <property type="match status" value="1"/>
</dbReference>
<dbReference type="SUPFAM" id="SSF53383">
    <property type="entry name" value="PLP-dependent transferases"/>
    <property type="match status" value="1"/>
</dbReference>
<dbReference type="InterPro" id="IPR015424">
    <property type="entry name" value="PyrdxlP-dep_Trfase"/>
</dbReference>
<dbReference type="Gene3D" id="3.40.640.10">
    <property type="entry name" value="Type I PLP-dependent aspartate aminotransferase-like (Major domain)"/>
    <property type="match status" value="1"/>
</dbReference>
<evidence type="ECO:0000256" key="7">
    <source>
        <dbReference type="ARBA" id="ARBA00049185"/>
    </source>
</evidence>
<name>A0A1W6ZMY7_9HYPH</name>
<keyword evidence="4 9" id="KW-0032">Aminotransferase</keyword>
<dbReference type="GO" id="GO:0030170">
    <property type="term" value="F:pyridoxal phosphate binding"/>
    <property type="evidence" value="ECO:0007669"/>
    <property type="project" value="InterPro"/>
</dbReference>
<dbReference type="Gene3D" id="3.90.1150.10">
    <property type="entry name" value="Aspartate Aminotransferase, domain 1"/>
    <property type="match status" value="1"/>
</dbReference>
<evidence type="ECO:0000256" key="5">
    <source>
        <dbReference type="ARBA" id="ARBA00022679"/>
    </source>
</evidence>
<organism evidence="9 10">
    <name type="scientific">Pseudorhodoplanes sinuspersici</name>
    <dbReference type="NCBI Taxonomy" id="1235591"/>
    <lineage>
        <taxon>Bacteria</taxon>
        <taxon>Pseudomonadati</taxon>
        <taxon>Pseudomonadota</taxon>
        <taxon>Alphaproteobacteria</taxon>
        <taxon>Hyphomicrobiales</taxon>
        <taxon>Pseudorhodoplanes</taxon>
    </lineage>
</organism>
<dbReference type="EMBL" id="CP021112">
    <property type="protein sequence ID" value="ARP98607.1"/>
    <property type="molecule type" value="Genomic_DNA"/>
</dbReference>
<keyword evidence="10" id="KW-1185">Reference proteome</keyword>
<dbReference type="Pfam" id="PF00155">
    <property type="entry name" value="Aminotran_1_2"/>
    <property type="match status" value="1"/>
</dbReference>
<dbReference type="GO" id="GO:0006520">
    <property type="term" value="P:amino acid metabolic process"/>
    <property type="evidence" value="ECO:0007669"/>
    <property type="project" value="InterPro"/>
</dbReference>
<dbReference type="OrthoDB" id="8109430at2"/>
<dbReference type="CDD" id="cd00609">
    <property type="entry name" value="AAT_like"/>
    <property type="match status" value="1"/>
</dbReference>
<dbReference type="InterPro" id="IPR015422">
    <property type="entry name" value="PyrdxlP-dep_Trfase_small"/>
</dbReference>
<accession>A0A1W6ZMY7</accession>
<protein>
    <recommendedName>
        <fullName evidence="3">aspartate transaminase</fullName>
        <ecNumber evidence="3">2.6.1.1</ecNumber>
    </recommendedName>
</protein>
<proteinExistence type="inferred from homology"/>
<dbReference type="STRING" id="1235591.CAK95_05570"/>
<dbReference type="RefSeq" id="WP_086087031.1">
    <property type="nucleotide sequence ID" value="NZ_CP021112.1"/>
</dbReference>
<evidence type="ECO:0000313" key="9">
    <source>
        <dbReference type="EMBL" id="ARP98607.1"/>
    </source>
</evidence>
<comment type="cofactor">
    <cofactor evidence="1">
        <name>pyridoxal 5'-phosphate</name>
        <dbReference type="ChEBI" id="CHEBI:597326"/>
    </cofactor>
</comment>
<keyword evidence="6" id="KW-0663">Pyridoxal phosphate</keyword>
<evidence type="ECO:0000256" key="4">
    <source>
        <dbReference type="ARBA" id="ARBA00022576"/>
    </source>
</evidence>
<sequence length="391" mass="42680">MPSPDLLGALRSPAREAPESGIVDIMNYGRQRGGVMPLWAGEGDLPTPSFIIDAAAQALAAGETFYTWQRGIPELREALAQYHTRHFGRVFTADEFFVTGSGMQSIQIALAMTAEAGSEVIIPTPAWPNAAAATGIAGARPVEVPLQFGNDGWTLDIERIAAAITDRTRVLVMVSPSNPTGWTATQDELRELLALARAHRLWIVADEIYSRFWYGEGARAPSFFDVMAPDDRILFVNTFSKNWAMTGWRMGWIAANPSLGQVVENLIQYSTSGVAQFMQRAGVVALKQGEDFVATQVARARQSRDIACDILGRTGRCRFAIPKGAFYLFFSVDGENDMPALARRLVDEAQAGLAPGTAFGAGGEHFMRLCFARDPKQIEEACTRIAKVLEM</sequence>
<dbReference type="InterPro" id="IPR015421">
    <property type="entry name" value="PyrdxlP-dep_Trfase_major"/>
</dbReference>
<comment type="similarity">
    <text evidence="2">Belongs to the class-I pyridoxal-phosphate-dependent aminotransferase family.</text>
</comment>
<reference evidence="9 10" key="1">
    <citation type="submission" date="2017-05" db="EMBL/GenBank/DDBJ databases">
        <title>Full genome sequence of Pseudorhodoplanes sinuspersici.</title>
        <authorList>
            <person name="Dastgheib S.M.M."/>
            <person name="Shavandi M."/>
            <person name="Tirandaz H."/>
        </authorList>
    </citation>
    <scope>NUCLEOTIDE SEQUENCE [LARGE SCALE GENOMIC DNA]</scope>
    <source>
        <strain evidence="9 10">RIPI110</strain>
    </source>
</reference>
<dbReference type="GO" id="GO:0004069">
    <property type="term" value="F:L-aspartate:2-oxoglutarate aminotransferase activity"/>
    <property type="evidence" value="ECO:0007669"/>
    <property type="project" value="UniProtKB-EC"/>
</dbReference>
<dbReference type="Proteomes" id="UP000194137">
    <property type="component" value="Chromosome"/>
</dbReference>
<feature type="domain" description="Aminotransferase class I/classII large" evidence="8">
    <location>
        <begin position="36"/>
        <end position="385"/>
    </location>
</feature>
<dbReference type="InterPro" id="IPR004839">
    <property type="entry name" value="Aminotransferase_I/II_large"/>
</dbReference>
<evidence type="ECO:0000256" key="3">
    <source>
        <dbReference type="ARBA" id="ARBA00012753"/>
    </source>
</evidence>